<comment type="cofactor">
    <cofactor evidence="1">
        <name>Mg(2+)</name>
        <dbReference type="ChEBI" id="CHEBI:18420"/>
    </cofactor>
</comment>
<dbReference type="CDD" id="cd06971">
    <property type="entry name" value="PgpA"/>
    <property type="match status" value="1"/>
</dbReference>
<evidence type="ECO:0000313" key="4">
    <source>
        <dbReference type="EMBL" id="AKQ33348.1"/>
    </source>
</evidence>
<feature type="transmembrane region" description="Helical" evidence="2">
    <location>
        <begin position="21"/>
        <end position="49"/>
    </location>
</feature>
<dbReference type="Proteomes" id="UP000063965">
    <property type="component" value="Chromosome"/>
</dbReference>
<dbReference type="PANTHER" id="PTHR36305:SF1">
    <property type="entry name" value="PHOSPHATIDYLGLYCEROPHOSPHATASE A"/>
    <property type="match status" value="1"/>
</dbReference>
<accession>A0ABM5UTS4</accession>
<gene>
    <name evidence="4" type="primary">pgpA</name>
    <name evidence="4" type="ORF">CleRT_03910</name>
</gene>
<feature type="domain" description="YutG/PgpA" evidence="3">
    <location>
        <begin position="21"/>
        <end position="159"/>
    </location>
</feature>
<dbReference type="SUPFAM" id="SSF101307">
    <property type="entry name" value="YutG-like"/>
    <property type="match status" value="1"/>
</dbReference>
<keyword evidence="5" id="KW-1185">Reference proteome</keyword>
<comment type="catalytic activity">
    <reaction evidence="1">
        <text>a 1,2-diacyl-sn-glycero-3-phospho-(1'-sn-glycero-3'-phosphate) + H2O = a 1,2-diacyl-sn-glycero-3-phospho-(1'-sn-glycerol) + phosphate</text>
        <dbReference type="Rhea" id="RHEA:33751"/>
        <dbReference type="ChEBI" id="CHEBI:15377"/>
        <dbReference type="ChEBI" id="CHEBI:43474"/>
        <dbReference type="ChEBI" id="CHEBI:60110"/>
        <dbReference type="ChEBI" id="CHEBI:64716"/>
        <dbReference type="EC" id="3.1.3.27"/>
    </reaction>
</comment>
<keyword evidence="1" id="KW-0378">Hydrolase</keyword>
<reference evidence="4 5" key="1">
    <citation type="journal article" date="2015" name="Genome Biol. Evol.">
        <title>Distinctive Genome Reduction Rates Revealed by Genomic Analyses of Two Coxiella-Like Endosymbionts in Ticks.</title>
        <authorList>
            <person name="Gottlieb Y."/>
            <person name="Lalzar I."/>
            <person name="Klasson L."/>
        </authorList>
    </citation>
    <scope>NUCLEOTIDE SEQUENCE [LARGE SCALE GENOMIC DNA]</scope>
    <source>
        <strain evidence="4 5">CRt</strain>
    </source>
</reference>
<protein>
    <recommendedName>
        <fullName evidence="1">Phosphatidylglycerophosphatase A</fullName>
        <ecNumber evidence="1">3.1.3.27</ecNumber>
    </recommendedName>
    <alternativeName>
        <fullName evidence="1">Phosphatidylglycerolphosphate phosphatase A</fullName>
    </alternativeName>
</protein>
<feature type="transmembrane region" description="Helical" evidence="2">
    <location>
        <begin position="148"/>
        <end position="166"/>
    </location>
</feature>
<feature type="transmembrane region" description="Helical" evidence="2">
    <location>
        <begin position="93"/>
        <end position="117"/>
    </location>
</feature>
<comment type="pathway">
    <text evidence="1">Phospholipid metabolism; phosphatidylglycerol biosynthesis; phosphatidylglycerol from CDP-diacylglycerol: step 2/2.</text>
</comment>
<dbReference type="EC" id="3.1.3.27" evidence="1"/>
<dbReference type="InterPro" id="IPR007686">
    <property type="entry name" value="YutG/PgpA"/>
</dbReference>
<keyword evidence="1" id="KW-0460">Magnesium</keyword>
<keyword evidence="1 2" id="KW-0472">Membrane</keyword>
<evidence type="ECO:0000313" key="5">
    <source>
        <dbReference type="Proteomes" id="UP000063965"/>
    </source>
</evidence>
<keyword evidence="1" id="KW-0443">Lipid metabolism</keyword>
<evidence type="ECO:0000256" key="1">
    <source>
        <dbReference type="PIRNR" id="PIRNR006162"/>
    </source>
</evidence>
<dbReference type="EMBL" id="CP011126">
    <property type="protein sequence ID" value="AKQ33348.1"/>
    <property type="molecule type" value="Genomic_DNA"/>
</dbReference>
<sequence length="174" mass="19963">MSIFKKKNNVPQSMWTNPIEFIACGFGVGAIPWMPGTFGTMLGVVFYLFLIRFSLLTYSIIALVLFIFGLIICDITNRHFGTFDHPAAVWDEVVGFLFVMIAIPKIWYFILMGFILFRIFDIWKPWPISCLEKNIGGGLGVMIDDVMAALYTWVILVIIVNVFNIYQWSNSIRK</sequence>
<organism evidence="4 5">
    <name type="scientific">Candidatus Coxiella mudrowiae</name>
    <dbReference type="NCBI Taxonomy" id="2054173"/>
    <lineage>
        <taxon>Bacteria</taxon>
        <taxon>Pseudomonadati</taxon>
        <taxon>Pseudomonadota</taxon>
        <taxon>Gammaproteobacteria</taxon>
        <taxon>Legionellales</taxon>
        <taxon>Coxiellaceae</taxon>
        <taxon>Coxiella</taxon>
    </lineage>
</organism>
<dbReference type="PANTHER" id="PTHR36305">
    <property type="entry name" value="PHOSPHATIDYLGLYCEROPHOSPHATASE A"/>
    <property type="match status" value="1"/>
</dbReference>
<dbReference type="Pfam" id="PF04608">
    <property type="entry name" value="PgpA"/>
    <property type="match status" value="1"/>
</dbReference>
<dbReference type="InterPro" id="IPR036681">
    <property type="entry name" value="PgpA-like_sf"/>
</dbReference>
<evidence type="ECO:0000259" key="3">
    <source>
        <dbReference type="Pfam" id="PF04608"/>
    </source>
</evidence>
<dbReference type="InterPro" id="IPR026037">
    <property type="entry name" value="PgpA"/>
</dbReference>
<proteinExistence type="predicted"/>
<keyword evidence="1" id="KW-0997">Cell inner membrane</keyword>
<evidence type="ECO:0000256" key="2">
    <source>
        <dbReference type="SAM" id="Phobius"/>
    </source>
</evidence>
<name>A0ABM5UTS4_9COXI</name>
<feature type="transmembrane region" description="Helical" evidence="2">
    <location>
        <begin position="55"/>
        <end position="73"/>
    </location>
</feature>
<comment type="subcellular location">
    <subcellularLocation>
        <location evidence="1">Cell inner membrane</location>
        <topology evidence="1">Multi-pass membrane protein</topology>
    </subcellularLocation>
</comment>
<keyword evidence="1 2" id="KW-0812">Transmembrane</keyword>
<keyword evidence="1" id="KW-1003">Cell membrane</keyword>
<dbReference type="RefSeq" id="WP_048875004.1">
    <property type="nucleotide sequence ID" value="NZ_CP011126.1"/>
</dbReference>
<keyword evidence="2" id="KW-1133">Transmembrane helix</keyword>
<comment type="function">
    <text evidence="1">Lipid phosphatase which dephosphorylates phosphatidylglycerophosphate (PGP) to phosphatidylglycerol (PG).</text>
</comment>
<keyword evidence="1" id="KW-1208">Phospholipid metabolism</keyword>
<dbReference type="PIRSF" id="PIRSF006162">
    <property type="entry name" value="PgpA"/>
    <property type="match status" value="1"/>
</dbReference>
<keyword evidence="1" id="KW-0595">Phospholipid degradation</keyword>
<keyword evidence="1" id="KW-0442">Lipid degradation</keyword>
<keyword evidence="1" id="KW-0479">Metal-binding</keyword>